<dbReference type="EMBL" id="JAAOZC010000001">
    <property type="protein sequence ID" value="NIJ06648.1"/>
    <property type="molecule type" value="Genomic_DNA"/>
</dbReference>
<name>A0ABX0TNF7_9SPHN</name>
<dbReference type="RefSeq" id="WP_167071215.1">
    <property type="nucleotide sequence ID" value="NZ_JAAOZC010000001.1"/>
</dbReference>
<dbReference type="Pfam" id="PF13590">
    <property type="entry name" value="DUF4136"/>
    <property type="match status" value="1"/>
</dbReference>
<keyword evidence="3" id="KW-1185">Reference proteome</keyword>
<dbReference type="InterPro" id="IPR025411">
    <property type="entry name" value="DUF4136"/>
</dbReference>
<comment type="caution">
    <text evidence="2">The sequence shown here is derived from an EMBL/GenBank/DDBJ whole genome shotgun (WGS) entry which is preliminary data.</text>
</comment>
<dbReference type="Proteomes" id="UP000727456">
    <property type="component" value="Unassembled WGS sequence"/>
</dbReference>
<gene>
    <name evidence="2" type="ORF">FHS31_000230</name>
</gene>
<accession>A0ABX0TNF7</accession>
<reference evidence="2 3" key="1">
    <citation type="submission" date="2020-03" db="EMBL/GenBank/DDBJ databases">
        <title>Genomic Encyclopedia of Type Strains, Phase III (KMG-III): the genomes of soil and plant-associated and newly described type strains.</title>
        <authorList>
            <person name="Whitman W."/>
        </authorList>
    </citation>
    <scope>NUCLEOTIDE SEQUENCE [LARGE SCALE GENOMIC DNA]</scope>
    <source>
        <strain evidence="2 3">CECT 8804</strain>
    </source>
</reference>
<dbReference type="PROSITE" id="PS51257">
    <property type="entry name" value="PROKAR_LIPOPROTEIN"/>
    <property type="match status" value="1"/>
</dbReference>
<sequence length="196" mass="20309">MKNGFLIAGALAALTLAGCTTTPETHVTRFHLDQRVATGQIAVEPIRPADKGSLEFQTYASIVGAELARLGFSEAPGLATSEQVAAIVVERGSREGLARSAPVTVGIGGGNYGWHGGVGGGISFPIGHAKSDEIVMTRLIVQIKRRSDASVVWEGRAETAARAGSPEADPTATVRRLATALFKDFPGASGQTVTVK</sequence>
<protein>
    <recommendedName>
        <fullName evidence="1">DUF4136 domain-containing protein</fullName>
    </recommendedName>
</protein>
<organism evidence="2 3">
    <name type="scientific">Sphingomonas vulcanisoli</name>
    <dbReference type="NCBI Taxonomy" id="1658060"/>
    <lineage>
        <taxon>Bacteria</taxon>
        <taxon>Pseudomonadati</taxon>
        <taxon>Pseudomonadota</taxon>
        <taxon>Alphaproteobacteria</taxon>
        <taxon>Sphingomonadales</taxon>
        <taxon>Sphingomonadaceae</taxon>
        <taxon>Sphingomonas</taxon>
    </lineage>
</organism>
<evidence type="ECO:0000313" key="3">
    <source>
        <dbReference type="Proteomes" id="UP000727456"/>
    </source>
</evidence>
<proteinExistence type="predicted"/>
<evidence type="ECO:0000259" key="1">
    <source>
        <dbReference type="Pfam" id="PF13590"/>
    </source>
</evidence>
<evidence type="ECO:0000313" key="2">
    <source>
        <dbReference type="EMBL" id="NIJ06648.1"/>
    </source>
</evidence>
<feature type="domain" description="DUF4136" evidence="1">
    <location>
        <begin position="48"/>
        <end position="187"/>
    </location>
</feature>